<dbReference type="AlphaFoldDB" id="A0A2H3BAY7"/>
<dbReference type="Proteomes" id="UP000218334">
    <property type="component" value="Unassembled WGS sequence"/>
</dbReference>
<reference evidence="3" key="1">
    <citation type="journal article" date="2017" name="Nat. Ecol. Evol.">
        <title>Genome expansion and lineage-specific genetic innovations in the forest pathogenic fungi Armillaria.</title>
        <authorList>
            <person name="Sipos G."/>
            <person name="Prasanna A.N."/>
            <person name="Walter M.C."/>
            <person name="O'Connor E."/>
            <person name="Balint B."/>
            <person name="Krizsan K."/>
            <person name="Kiss B."/>
            <person name="Hess J."/>
            <person name="Varga T."/>
            <person name="Slot J."/>
            <person name="Riley R."/>
            <person name="Boka B."/>
            <person name="Rigling D."/>
            <person name="Barry K."/>
            <person name="Lee J."/>
            <person name="Mihaltcheva S."/>
            <person name="LaButti K."/>
            <person name="Lipzen A."/>
            <person name="Waldron R."/>
            <person name="Moloney N.M."/>
            <person name="Sperisen C."/>
            <person name="Kredics L."/>
            <person name="Vagvoelgyi C."/>
            <person name="Patrignani A."/>
            <person name="Fitzpatrick D."/>
            <person name="Nagy I."/>
            <person name="Doyle S."/>
            <person name="Anderson J.B."/>
            <person name="Grigoriev I.V."/>
            <person name="Gueldener U."/>
            <person name="Muensterkoetter M."/>
            <person name="Nagy L.G."/>
        </authorList>
    </citation>
    <scope>NUCLEOTIDE SEQUENCE [LARGE SCALE GENOMIC DNA]</scope>
    <source>
        <strain evidence="3">28-4</strain>
    </source>
</reference>
<gene>
    <name evidence="2" type="ORF">ARMSODRAFT_736999</name>
</gene>
<organism evidence="2 3">
    <name type="scientific">Armillaria solidipes</name>
    <dbReference type="NCBI Taxonomy" id="1076256"/>
    <lineage>
        <taxon>Eukaryota</taxon>
        <taxon>Fungi</taxon>
        <taxon>Dikarya</taxon>
        <taxon>Basidiomycota</taxon>
        <taxon>Agaricomycotina</taxon>
        <taxon>Agaricomycetes</taxon>
        <taxon>Agaricomycetidae</taxon>
        <taxon>Agaricales</taxon>
        <taxon>Marasmiineae</taxon>
        <taxon>Physalacriaceae</taxon>
        <taxon>Armillaria</taxon>
    </lineage>
</organism>
<feature type="transmembrane region" description="Helical" evidence="1">
    <location>
        <begin position="228"/>
        <end position="260"/>
    </location>
</feature>
<keyword evidence="3" id="KW-1185">Reference proteome</keyword>
<sequence>MLPSPPHNVACCTWGTWPRRATIRTPAQEEEMVLQSPVPFLAPNQTLVSITRCHTELAYQFAIHPKSTTTEEGDCPKSLAGSSRARTKGGVSWPFPSLAWVAGEIGVSSFFPRFPPQPRFFIQYQIDFEYHPPQGIHYSLSLTRPIPGTGIIPPRRSALRIRMRGAHSLPSVTPSTHLSTLCSFPFHWGPFTYEGGHRFVLRIERRTNWSDRCRNPVQCALSLPEICLLSAGIFCIIGYGVIAIIVTYLLGCGLCSFAAARGSIPRIRIIRYLVSSFW</sequence>
<proteinExistence type="predicted"/>
<keyword evidence="1" id="KW-1133">Transmembrane helix</keyword>
<evidence type="ECO:0000313" key="2">
    <source>
        <dbReference type="EMBL" id="PBK60196.1"/>
    </source>
</evidence>
<evidence type="ECO:0000256" key="1">
    <source>
        <dbReference type="SAM" id="Phobius"/>
    </source>
</evidence>
<keyword evidence="1" id="KW-0812">Transmembrane</keyword>
<evidence type="ECO:0000313" key="3">
    <source>
        <dbReference type="Proteomes" id="UP000218334"/>
    </source>
</evidence>
<accession>A0A2H3BAY7</accession>
<protein>
    <submittedName>
        <fullName evidence="2">Uncharacterized protein</fullName>
    </submittedName>
</protein>
<name>A0A2H3BAY7_9AGAR</name>
<dbReference type="EMBL" id="KZ293491">
    <property type="protein sequence ID" value="PBK60196.1"/>
    <property type="molecule type" value="Genomic_DNA"/>
</dbReference>
<keyword evidence="1" id="KW-0472">Membrane</keyword>